<evidence type="ECO:0000256" key="1">
    <source>
        <dbReference type="SAM" id="Phobius"/>
    </source>
</evidence>
<reference evidence="2 3" key="1">
    <citation type="journal article" date="2015" name="Nature">
        <title>rRNA introns, odd ribosomes, and small enigmatic genomes across a large radiation of phyla.</title>
        <authorList>
            <person name="Brown C.T."/>
            <person name="Hug L.A."/>
            <person name="Thomas B.C."/>
            <person name="Sharon I."/>
            <person name="Castelle C.J."/>
            <person name="Singh A."/>
            <person name="Wilkins M.J."/>
            <person name="Williams K.H."/>
            <person name="Banfield J.F."/>
        </authorList>
    </citation>
    <scope>NUCLEOTIDE SEQUENCE [LARGE SCALE GENOMIC DNA]</scope>
</reference>
<keyword evidence="1" id="KW-1133">Transmembrane helix</keyword>
<organism evidence="2 3">
    <name type="scientific">Candidatus Nomurabacteria bacterium GW2011_GWC2_42_20</name>
    <dbReference type="NCBI Taxonomy" id="1618756"/>
    <lineage>
        <taxon>Bacteria</taxon>
        <taxon>Candidatus Nomuraibacteriota</taxon>
    </lineage>
</organism>
<accession>A0A0G0ZGL4</accession>
<feature type="transmembrane region" description="Helical" evidence="1">
    <location>
        <begin position="20"/>
        <end position="37"/>
    </location>
</feature>
<keyword evidence="1" id="KW-0812">Transmembrane</keyword>
<gene>
    <name evidence="2" type="ORF">UV12_C0004G0013</name>
</gene>
<keyword evidence="1" id="KW-0472">Membrane</keyword>
<sequence length="52" mass="5850">MYKAPRCLFASSTDCVYSTIVLYTQSVAIASLFWLRVSARKASVLKSIFRSL</sequence>
<dbReference type="STRING" id="1618756.UV12_C0004G0013"/>
<dbReference type="EMBL" id="LCDG01000004">
    <property type="protein sequence ID" value="KKS47905.1"/>
    <property type="molecule type" value="Genomic_DNA"/>
</dbReference>
<proteinExistence type="predicted"/>
<evidence type="ECO:0000313" key="2">
    <source>
        <dbReference type="EMBL" id="KKS47905.1"/>
    </source>
</evidence>
<dbReference type="AlphaFoldDB" id="A0A0G0ZGL4"/>
<protein>
    <submittedName>
        <fullName evidence="2">Uncharacterized protein</fullName>
    </submittedName>
</protein>
<comment type="caution">
    <text evidence="2">The sequence shown here is derived from an EMBL/GenBank/DDBJ whole genome shotgun (WGS) entry which is preliminary data.</text>
</comment>
<name>A0A0G0ZGL4_9BACT</name>
<dbReference type="Proteomes" id="UP000034704">
    <property type="component" value="Unassembled WGS sequence"/>
</dbReference>
<evidence type="ECO:0000313" key="3">
    <source>
        <dbReference type="Proteomes" id="UP000034704"/>
    </source>
</evidence>